<evidence type="ECO:0000256" key="1">
    <source>
        <dbReference type="SAM" id="Phobius"/>
    </source>
</evidence>
<comment type="caution">
    <text evidence="2">The sequence shown here is derived from an EMBL/GenBank/DDBJ whole genome shotgun (WGS) entry which is preliminary data.</text>
</comment>
<reference evidence="2" key="1">
    <citation type="submission" date="2020-05" db="EMBL/GenBank/DDBJ databases">
        <authorList>
            <person name="Rincon C."/>
            <person name="Sanders R I."/>
            <person name="Robbins C."/>
            <person name="Chaturvedi A."/>
        </authorList>
    </citation>
    <scope>NUCLEOTIDE SEQUENCE</scope>
    <source>
        <strain evidence="2">CHB12</strain>
    </source>
</reference>
<dbReference type="Proteomes" id="UP000684084">
    <property type="component" value="Unassembled WGS sequence"/>
</dbReference>
<keyword evidence="1" id="KW-0812">Transmembrane</keyword>
<feature type="transmembrane region" description="Helical" evidence="1">
    <location>
        <begin position="125"/>
        <end position="143"/>
    </location>
</feature>
<dbReference type="VEuPathDB" id="FungiDB:RhiirFUN_022120"/>
<accession>A0A915YV01</accession>
<gene>
    <name evidence="2" type="ORF">CHRIB12_LOCUS3602</name>
</gene>
<evidence type="ECO:0000313" key="3">
    <source>
        <dbReference type="Proteomes" id="UP000684084"/>
    </source>
</evidence>
<name>A0A915YV01_9GLOM</name>
<keyword evidence="1" id="KW-1133">Transmembrane helix</keyword>
<protein>
    <submittedName>
        <fullName evidence="2">Uncharacterized protein</fullName>
    </submittedName>
</protein>
<proteinExistence type="predicted"/>
<evidence type="ECO:0000313" key="2">
    <source>
        <dbReference type="EMBL" id="CAB5340424.1"/>
    </source>
</evidence>
<dbReference type="AlphaFoldDB" id="A0A915YV01"/>
<keyword evidence="1" id="KW-0472">Membrane</keyword>
<dbReference type="OrthoDB" id="2447008at2759"/>
<sequence length="150" mass="17704">MSQQKLAQLSSSLELSINQPWACNDLWNQVMPEILSLVEILRKYSENLVTTTASMSKLHHSDESARNPENSSTMYRIPACKCDNLHENYIQLNDALLEEQVYRYIDIQPYLPINIMKRYRFIKELQLTFLIGIYRLVFLYYIFKGFLINS</sequence>
<organism evidence="2 3">
    <name type="scientific">Rhizophagus irregularis</name>
    <dbReference type="NCBI Taxonomy" id="588596"/>
    <lineage>
        <taxon>Eukaryota</taxon>
        <taxon>Fungi</taxon>
        <taxon>Fungi incertae sedis</taxon>
        <taxon>Mucoromycota</taxon>
        <taxon>Glomeromycotina</taxon>
        <taxon>Glomeromycetes</taxon>
        <taxon>Glomerales</taxon>
        <taxon>Glomeraceae</taxon>
        <taxon>Rhizophagus</taxon>
    </lineage>
</organism>
<dbReference type="EMBL" id="CAGKOT010000005">
    <property type="protein sequence ID" value="CAB5340424.1"/>
    <property type="molecule type" value="Genomic_DNA"/>
</dbReference>